<dbReference type="GO" id="GO:0005789">
    <property type="term" value="C:endoplasmic reticulum membrane"/>
    <property type="evidence" value="ECO:0007669"/>
    <property type="project" value="TreeGrafter"/>
</dbReference>
<dbReference type="GO" id="GO:0034625">
    <property type="term" value="P:fatty acid elongation, monounsaturated fatty acid"/>
    <property type="evidence" value="ECO:0007669"/>
    <property type="project" value="TreeGrafter"/>
</dbReference>
<keyword evidence="3 12" id="KW-0444">Lipid biosynthesis</keyword>
<evidence type="ECO:0000256" key="7">
    <source>
        <dbReference type="ARBA" id="ARBA00022989"/>
    </source>
</evidence>
<comment type="similarity">
    <text evidence="2 12">Belongs to the ELO family.</text>
</comment>
<accession>A0A3Q8IC05</accession>
<feature type="transmembrane region" description="Helical" evidence="12">
    <location>
        <begin position="174"/>
        <end position="195"/>
    </location>
</feature>
<evidence type="ECO:0000313" key="14">
    <source>
        <dbReference type="EMBL" id="AYU77327.1"/>
    </source>
</evidence>
<dbReference type="Pfam" id="PF01151">
    <property type="entry name" value="ELO"/>
    <property type="match status" value="1"/>
</dbReference>
<dbReference type="EMBL" id="CP029513">
    <property type="protein sequence ID" value="AYU77327.1"/>
    <property type="molecule type" value="Genomic_DNA"/>
</dbReference>
<sequence length="305" mass="34524">MVRAVLQAMLNIGGLPSQFVGDIAETFFDDYFDILVYSEVLYVLIVFLGPKAMESREPYRLKYLIAAWNLALSFLSLCGTIGVSIMLMHSLEERGMYETTCYLDKNLYDGELTFWLFAFLLSKIPEMLDTVFLVLTKKPIIFLHWYHHLTVTVFCWYAGYTLIASGVWFASMNYAVHTVMYFYYFLCSLGMRKFIRPIAPFITGAQLLQMVVGTIIVLYTFYYSYISERGCGVDHRTIRMGLCMYGSYFVLFATLFVHLYMKKGAATKSRKTETAAAAAAAAAHQNGKPVDGAKNGCSAAAMKKQ</sequence>
<keyword evidence="7 12" id="KW-1133">Transmembrane helix</keyword>
<feature type="transmembrane region" description="Helical" evidence="12">
    <location>
        <begin position="31"/>
        <end position="49"/>
    </location>
</feature>
<dbReference type="PANTHER" id="PTHR11157">
    <property type="entry name" value="FATTY ACID ACYL TRANSFERASE-RELATED"/>
    <property type="match status" value="1"/>
</dbReference>
<dbReference type="PANTHER" id="PTHR11157:SF17">
    <property type="entry name" value="ELONGATION OF VERY LONG CHAIN FATTY ACIDS PROTEIN 6"/>
    <property type="match status" value="1"/>
</dbReference>
<name>A0A3Q8IC05_LEIDO</name>
<reference evidence="14 15" key="1">
    <citation type="journal article" date="2018" name="Sci. Rep.">
        <title>A complete Leishmania donovani reference genome identifies novel genetic variations associated with virulence.</title>
        <authorList>
            <person name="Lypaczewski P."/>
            <person name="Hoshizaki J."/>
            <person name="Zhang W.-W."/>
            <person name="McCall L.-I."/>
            <person name="Torcivia-Rodriguez J."/>
            <person name="Simonyan V."/>
            <person name="Kaur A."/>
            <person name="Dewar K."/>
            <person name="Matlashewski G."/>
        </authorList>
    </citation>
    <scope>NUCLEOTIDE SEQUENCE [LARGE SCALE GENOMIC DNA]</scope>
    <source>
        <strain evidence="14 15">LdCL</strain>
    </source>
</reference>
<dbReference type="VEuPathDB" id="TriTrypDB:LdCL_140013500"/>
<evidence type="ECO:0000256" key="6">
    <source>
        <dbReference type="ARBA" id="ARBA00022832"/>
    </source>
</evidence>
<feature type="transmembrane region" description="Helical" evidence="12">
    <location>
        <begin position="112"/>
        <end position="135"/>
    </location>
</feature>
<dbReference type="GO" id="GO:0042761">
    <property type="term" value="P:very long-chain fatty acid biosynthetic process"/>
    <property type="evidence" value="ECO:0007669"/>
    <property type="project" value="TreeGrafter"/>
</dbReference>
<feature type="region of interest" description="Disordered" evidence="13">
    <location>
        <begin position="282"/>
        <end position="305"/>
    </location>
</feature>
<evidence type="ECO:0000256" key="1">
    <source>
        <dbReference type="ARBA" id="ARBA00004141"/>
    </source>
</evidence>
<keyword evidence="6 12" id="KW-0276">Fatty acid metabolism</keyword>
<dbReference type="EC" id="2.3.1.-" evidence="12"/>
<dbReference type="VEuPathDB" id="TriTrypDB:LDHU3_14.1040"/>
<dbReference type="VEuPathDB" id="TriTrypDB:LdBPK_140800.1"/>
<comment type="subcellular location">
    <subcellularLocation>
        <location evidence="1">Membrane</location>
        <topology evidence="1">Multi-pass membrane protein</topology>
    </subcellularLocation>
</comment>
<evidence type="ECO:0000256" key="3">
    <source>
        <dbReference type="ARBA" id="ARBA00022516"/>
    </source>
</evidence>
<evidence type="ECO:0000256" key="9">
    <source>
        <dbReference type="ARBA" id="ARBA00023136"/>
    </source>
</evidence>
<dbReference type="GO" id="GO:0030148">
    <property type="term" value="P:sphingolipid biosynthetic process"/>
    <property type="evidence" value="ECO:0007669"/>
    <property type="project" value="TreeGrafter"/>
</dbReference>
<keyword evidence="5 12" id="KW-0812">Transmembrane</keyword>
<organism evidence="14 15">
    <name type="scientific">Leishmania donovani</name>
    <dbReference type="NCBI Taxonomy" id="5661"/>
    <lineage>
        <taxon>Eukaryota</taxon>
        <taxon>Discoba</taxon>
        <taxon>Euglenozoa</taxon>
        <taxon>Kinetoplastea</taxon>
        <taxon>Metakinetoplastina</taxon>
        <taxon>Trypanosomatida</taxon>
        <taxon>Trypanosomatidae</taxon>
        <taxon>Leishmaniinae</taxon>
        <taxon>Leishmania</taxon>
    </lineage>
</organism>
<feature type="transmembrane region" description="Helical" evidence="12">
    <location>
        <begin position="61"/>
        <end position="87"/>
    </location>
</feature>
<keyword evidence="10 12" id="KW-0275">Fatty acid biosynthesis</keyword>
<gene>
    <name evidence="14" type="ORF">LdCL_140013500</name>
</gene>
<dbReference type="Proteomes" id="UP000274082">
    <property type="component" value="Chromosome 14"/>
</dbReference>
<feature type="transmembrane region" description="Helical" evidence="12">
    <location>
        <begin position="238"/>
        <end position="261"/>
    </location>
</feature>
<keyword evidence="4 12" id="KW-0808">Transferase</keyword>
<evidence type="ECO:0000256" key="10">
    <source>
        <dbReference type="ARBA" id="ARBA00023160"/>
    </source>
</evidence>
<evidence type="ECO:0000256" key="2">
    <source>
        <dbReference type="ARBA" id="ARBA00007263"/>
    </source>
</evidence>
<keyword evidence="15" id="KW-1185">Reference proteome</keyword>
<dbReference type="GO" id="GO:0009922">
    <property type="term" value="F:fatty acid elongase activity"/>
    <property type="evidence" value="ECO:0007669"/>
    <property type="project" value="InterPro"/>
</dbReference>
<dbReference type="InterPro" id="IPR002076">
    <property type="entry name" value="ELO_fam"/>
</dbReference>
<comment type="catalytic activity">
    <reaction evidence="12">
        <text>an acyl-CoA + malonyl-CoA + H(+) = a 3-oxoacyl-CoA + CO2 + CoA</text>
        <dbReference type="Rhea" id="RHEA:50252"/>
        <dbReference type="ChEBI" id="CHEBI:15378"/>
        <dbReference type="ChEBI" id="CHEBI:16526"/>
        <dbReference type="ChEBI" id="CHEBI:57287"/>
        <dbReference type="ChEBI" id="CHEBI:57384"/>
        <dbReference type="ChEBI" id="CHEBI:58342"/>
        <dbReference type="ChEBI" id="CHEBI:90726"/>
    </reaction>
    <physiologicalReaction direction="left-to-right" evidence="12">
        <dbReference type="Rhea" id="RHEA:50253"/>
    </physiologicalReaction>
</comment>
<feature type="transmembrane region" description="Helical" evidence="12">
    <location>
        <begin position="207"/>
        <end position="226"/>
    </location>
</feature>
<dbReference type="InterPro" id="IPR030457">
    <property type="entry name" value="ELO_CS"/>
</dbReference>
<dbReference type="GO" id="GO:0019367">
    <property type="term" value="P:fatty acid elongation, saturated fatty acid"/>
    <property type="evidence" value="ECO:0007669"/>
    <property type="project" value="TreeGrafter"/>
</dbReference>
<evidence type="ECO:0000256" key="11">
    <source>
        <dbReference type="ARBA" id="ARBA00044291"/>
    </source>
</evidence>
<evidence type="ECO:0000256" key="4">
    <source>
        <dbReference type="ARBA" id="ARBA00022679"/>
    </source>
</evidence>
<keyword evidence="8 12" id="KW-0443">Lipid metabolism</keyword>
<protein>
    <recommendedName>
        <fullName evidence="11 12">Elongation of fatty acids protein</fullName>
        <ecNumber evidence="12">2.3.1.-</ecNumber>
    </recommendedName>
</protein>
<evidence type="ECO:0000256" key="8">
    <source>
        <dbReference type="ARBA" id="ARBA00023098"/>
    </source>
</evidence>
<dbReference type="OrthoDB" id="434092at2759"/>
<proteinExistence type="inferred from homology"/>
<dbReference type="PROSITE" id="PS01188">
    <property type="entry name" value="ELO"/>
    <property type="match status" value="1"/>
</dbReference>
<feature type="transmembrane region" description="Helical" evidence="12">
    <location>
        <begin position="147"/>
        <end position="168"/>
    </location>
</feature>
<evidence type="ECO:0000256" key="13">
    <source>
        <dbReference type="SAM" id="MobiDB-lite"/>
    </source>
</evidence>
<dbReference type="GO" id="GO:0034626">
    <property type="term" value="P:fatty acid elongation, polyunsaturated fatty acid"/>
    <property type="evidence" value="ECO:0007669"/>
    <property type="project" value="TreeGrafter"/>
</dbReference>
<keyword evidence="9 12" id="KW-0472">Membrane</keyword>
<evidence type="ECO:0000313" key="15">
    <source>
        <dbReference type="Proteomes" id="UP000274082"/>
    </source>
</evidence>
<dbReference type="AlphaFoldDB" id="A0A3Q8IC05"/>
<evidence type="ECO:0000256" key="5">
    <source>
        <dbReference type="ARBA" id="ARBA00022692"/>
    </source>
</evidence>
<evidence type="ECO:0000256" key="12">
    <source>
        <dbReference type="RuleBase" id="RU361115"/>
    </source>
</evidence>